<organism evidence="7 8">
    <name type="scientific">Pseudogulbenkiania subflava DSM 22618</name>
    <dbReference type="NCBI Taxonomy" id="1123014"/>
    <lineage>
        <taxon>Bacteria</taxon>
        <taxon>Pseudomonadati</taxon>
        <taxon>Pseudomonadota</taxon>
        <taxon>Betaproteobacteria</taxon>
        <taxon>Neisseriales</taxon>
        <taxon>Chromobacteriaceae</taxon>
        <taxon>Pseudogulbenkiania</taxon>
    </lineage>
</organism>
<feature type="domain" description="Multidrug resistance protein MdtA-like barrel-sandwich hybrid" evidence="5">
    <location>
        <begin position="63"/>
        <end position="196"/>
    </location>
</feature>
<dbReference type="Gene3D" id="2.40.420.20">
    <property type="match status" value="1"/>
</dbReference>
<name>A0A1Y6B5D1_9NEIS</name>
<dbReference type="EMBL" id="FXAG01000001">
    <property type="protein sequence ID" value="SME93140.1"/>
    <property type="molecule type" value="Genomic_DNA"/>
</dbReference>
<dbReference type="PANTHER" id="PTHR30469:SF15">
    <property type="entry name" value="HLYD FAMILY OF SECRETION PROTEINS"/>
    <property type="match status" value="1"/>
</dbReference>
<dbReference type="AlphaFoldDB" id="A0A1Y6B5D1"/>
<dbReference type="InterPro" id="IPR058637">
    <property type="entry name" value="YknX-like_C"/>
</dbReference>
<dbReference type="GO" id="GO:0015562">
    <property type="term" value="F:efflux transmembrane transporter activity"/>
    <property type="evidence" value="ECO:0007669"/>
    <property type="project" value="TreeGrafter"/>
</dbReference>
<dbReference type="STRING" id="1123014.SAMN02745746_00138"/>
<sequence>MRVRVYMALALLLAAACGREPAGKAAGDGDKPALNISTLTVVPRELDETLRVYAEVEAAVAPEVAAEVSGQVTAVLVEEGQAVTAGQPLARLDAANLVDARRMANAEVERLQALVMQQMSQVKRDSMLVERGFISPSAMESSSSALAALQQQLAAAEAAAAIKARDAGKAVIVAPLSGQLEARLVNVGDFVGVGKVLFRINASGARRVRLAVGGEAGQRLQPGQALRLSDGTRQREVRLSEVRAGFDVASRARVAYAPLPSDTAWRVGDALDGELTLAEKTALAVPLPALVERPKGSVVYVVQKGKARERAVATGLQAGDWVEIVSGLKAGETVAVDGAGFLSDKARVKPTGTADGQAPASGGG</sequence>
<keyword evidence="2" id="KW-0813">Transport</keyword>
<dbReference type="SUPFAM" id="SSF111369">
    <property type="entry name" value="HlyD-like secretion proteins"/>
    <property type="match status" value="1"/>
</dbReference>
<comment type="similarity">
    <text evidence="1">Belongs to the membrane fusion protein (MFP) (TC 8.A.1) family.</text>
</comment>
<evidence type="ECO:0000256" key="4">
    <source>
        <dbReference type="SAM" id="Coils"/>
    </source>
</evidence>
<reference evidence="8" key="1">
    <citation type="submission" date="2017-04" db="EMBL/GenBank/DDBJ databases">
        <authorList>
            <person name="Varghese N."/>
            <person name="Submissions S."/>
        </authorList>
    </citation>
    <scope>NUCLEOTIDE SEQUENCE [LARGE SCALE GENOMIC DNA]</scope>
    <source>
        <strain evidence="8">DSM 22618</strain>
    </source>
</reference>
<proteinExistence type="inferred from homology"/>
<dbReference type="InterPro" id="IPR058625">
    <property type="entry name" value="MdtA-like_BSH"/>
</dbReference>
<evidence type="ECO:0000259" key="5">
    <source>
        <dbReference type="Pfam" id="PF25917"/>
    </source>
</evidence>
<feature type="coiled-coil region" evidence="4">
    <location>
        <begin position="139"/>
        <end position="166"/>
    </location>
</feature>
<dbReference type="PANTHER" id="PTHR30469">
    <property type="entry name" value="MULTIDRUG RESISTANCE PROTEIN MDTA"/>
    <property type="match status" value="1"/>
</dbReference>
<evidence type="ECO:0000313" key="8">
    <source>
        <dbReference type="Proteomes" id="UP000192920"/>
    </source>
</evidence>
<dbReference type="Proteomes" id="UP000192920">
    <property type="component" value="Unassembled WGS sequence"/>
</dbReference>
<dbReference type="FunFam" id="2.40.420.20:FF:000006">
    <property type="entry name" value="RND family efflux transporter MFP subunit"/>
    <property type="match status" value="1"/>
</dbReference>
<dbReference type="GO" id="GO:1990281">
    <property type="term" value="C:efflux pump complex"/>
    <property type="evidence" value="ECO:0007669"/>
    <property type="project" value="TreeGrafter"/>
</dbReference>
<dbReference type="PROSITE" id="PS51257">
    <property type="entry name" value="PROKAR_LIPOPROTEIN"/>
    <property type="match status" value="1"/>
</dbReference>
<dbReference type="Gene3D" id="2.40.30.170">
    <property type="match status" value="1"/>
</dbReference>
<evidence type="ECO:0000256" key="3">
    <source>
        <dbReference type="ARBA" id="ARBA00023285"/>
    </source>
</evidence>
<evidence type="ECO:0000259" key="6">
    <source>
        <dbReference type="Pfam" id="PF25989"/>
    </source>
</evidence>
<keyword evidence="4" id="KW-0175">Coiled coil</keyword>
<keyword evidence="8" id="KW-1185">Reference proteome</keyword>
<evidence type="ECO:0000256" key="2">
    <source>
        <dbReference type="ARBA" id="ARBA00022448"/>
    </source>
</evidence>
<dbReference type="Pfam" id="PF25989">
    <property type="entry name" value="YknX_C"/>
    <property type="match status" value="1"/>
</dbReference>
<feature type="domain" description="YknX-like C-terminal permuted SH3-like" evidence="6">
    <location>
        <begin position="282"/>
        <end position="349"/>
    </location>
</feature>
<dbReference type="Pfam" id="PF25917">
    <property type="entry name" value="BSH_RND"/>
    <property type="match status" value="1"/>
</dbReference>
<gene>
    <name evidence="7" type="ORF">SAMN02745746_00138</name>
</gene>
<keyword evidence="3" id="KW-0170">Cobalt</keyword>
<dbReference type="Gene3D" id="1.10.287.470">
    <property type="entry name" value="Helix hairpin bin"/>
    <property type="match status" value="1"/>
</dbReference>
<evidence type="ECO:0000313" key="7">
    <source>
        <dbReference type="EMBL" id="SME93140.1"/>
    </source>
</evidence>
<dbReference type="NCBIfam" id="TIGR01730">
    <property type="entry name" value="RND_mfp"/>
    <property type="match status" value="1"/>
</dbReference>
<dbReference type="RefSeq" id="WP_085274535.1">
    <property type="nucleotide sequence ID" value="NZ_FXAG01000001.1"/>
</dbReference>
<dbReference type="Gene3D" id="2.40.50.100">
    <property type="match status" value="1"/>
</dbReference>
<evidence type="ECO:0000256" key="1">
    <source>
        <dbReference type="ARBA" id="ARBA00009477"/>
    </source>
</evidence>
<protein>
    <submittedName>
        <fullName evidence="7">RND family efflux transporter, MFP subunit</fullName>
    </submittedName>
</protein>
<dbReference type="InterPro" id="IPR006143">
    <property type="entry name" value="RND_pump_MFP"/>
</dbReference>
<accession>A0A1Y6B5D1</accession>